<dbReference type="AlphaFoldDB" id="W4VHE4"/>
<gene>
    <name evidence="6" type="ORF">JCM21714_1229</name>
</gene>
<dbReference type="Proteomes" id="UP000019102">
    <property type="component" value="Unassembled WGS sequence"/>
</dbReference>
<dbReference type="PANTHER" id="PTHR46323">
    <property type="entry name" value="BETA-GALACTOSIDASE"/>
    <property type="match status" value="1"/>
</dbReference>
<dbReference type="Gene3D" id="2.70.98.10">
    <property type="match status" value="1"/>
</dbReference>
<name>W4VHE4_9BACI</name>
<protein>
    <recommendedName>
        <fullName evidence="2">beta-galactosidase</fullName>
        <ecNumber evidence="2">3.2.1.23</ecNumber>
    </recommendedName>
</protein>
<organism evidence="6 7">
    <name type="scientific">Gracilibacillus boraciitolerans JCM 21714</name>
    <dbReference type="NCBI Taxonomy" id="1298598"/>
    <lineage>
        <taxon>Bacteria</taxon>
        <taxon>Bacillati</taxon>
        <taxon>Bacillota</taxon>
        <taxon>Bacilli</taxon>
        <taxon>Bacillales</taxon>
        <taxon>Bacillaceae</taxon>
        <taxon>Gracilibacillus</taxon>
    </lineage>
</organism>
<proteinExistence type="predicted"/>
<accession>W4VHE4</accession>
<dbReference type="InterPro" id="IPR004199">
    <property type="entry name" value="B-gal_small/dom_5"/>
</dbReference>
<dbReference type="EMBL" id="BAVS01000003">
    <property type="protein sequence ID" value="GAE92243.1"/>
    <property type="molecule type" value="Genomic_DNA"/>
</dbReference>
<evidence type="ECO:0000313" key="6">
    <source>
        <dbReference type="EMBL" id="GAE92243.1"/>
    </source>
</evidence>
<dbReference type="GO" id="GO:0009341">
    <property type="term" value="C:beta-galactosidase complex"/>
    <property type="evidence" value="ECO:0007669"/>
    <property type="project" value="InterPro"/>
</dbReference>
<feature type="domain" description="Beta galactosidase small chain/" evidence="5">
    <location>
        <begin position="54"/>
        <end position="334"/>
    </location>
</feature>
<evidence type="ECO:0000256" key="3">
    <source>
        <dbReference type="ARBA" id="ARBA00022801"/>
    </source>
</evidence>
<keyword evidence="3" id="KW-0378">Hydrolase</keyword>
<dbReference type="GO" id="GO:0004565">
    <property type="term" value="F:beta-galactosidase activity"/>
    <property type="evidence" value="ECO:0007669"/>
    <property type="project" value="UniProtKB-EC"/>
</dbReference>
<dbReference type="SUPFAM" id="SSF74650">
    <property type="entry name" value="Galactose mutarotase-like"/>
    <property type="match status" value="1"/>
</dbReference>
<dbReference type="InterPro" id="IPR050347">
    <property type="entry name" value="Bact_Beta-galactosidase"/>
</dbReference>
<comment type="caution">
    <text evidence="6">The sequence shown here is derived from an EMBL/GenBank/DDBJ whole genome shotgun (WGS) entry which is preliminary data.</text>
</comment>
<dbReference type="Gene3D" id="2.60.40.10">
    <property type="entry name" value="Immunoglobulins"/>
    <property type="match status" value="1"/>
</dbReference>
<dbReference type="eggNOG" id="COG3250">
    <property type="taxonomic scope" value="Bacteria"/>
</dbReference>
<dbReference type="InterPro" id="IPR011013">
    <property type="entry name" value="Gal_mutarotase_sf_dom"/>
</dbReference>
<evidence type="ECO:0000256" key="1">
    <source>
        <dbReference type="ARBA" id="ARBA00001412"/>
    </source>
</evidence>
<comment type="catalytic activity">
    <reaction evidence="1">
        <text>Hydrolysis of terminal non-reducing beta-D-galactose residues in beta-D-galactosides.</text>
        <dbReference type="EC" id="3.2.1.23"/>
    </reaction>
</comment>
<reference evidence="6 7" key="1">
    <citation type="journal article" date="2014" name="Genome Announc.">
        <title>Draft Genome Sequence of the Boron-Tolerant and Moderately Halotolerant Bacterium Gracilibacillus boraciitolerans JCM 21714T.</title>
        <authorList>
            <person name="Ahmed I."/>
            <person name="Oshima K."/>
            <person name="Suda W."/>
            <person name="Kitamura K."/>
            <person name="Iida T."/>
            <person name="Ohmori Y."/>
            <person name="Fujiwara T."/>
            <person name="Hattori M."/>
            <person name="Ohkuma M."/>
        </authorList>
    </citation>
    <scope>NUCLEOTIDE SEQUENCE [LARGE SCALE GENOMIC DNA]</scope>
    <source>
        <strain evidence="6 7">JCM 21714</strain>
    </source>
</reference>
<sequence length="350" mass="40001">MNTKVVLASAANWASPGYEIAWSQFKVPVASTQEPVKRAQHGSLTVQEQPTRIQVKGNQFDVSFNKVTGLIDSWHFNGQKVLETAPKLNVWRALIDNDIYQTKQWKPVSNKAYWQQYGLHWLQHRLDDWQYNFDSNNKKVQVKAQVRVAPPKLAWAIKTVYTYDIFASGDIVVTVNGELVGDVPETLPRIGLQMKVPGHFNDVTWYGRGPGEAYIDSREANRIGMWQTTVDQLFTNYAVPQENGNRHEVNWMSIHGNEVGLIAVGNPQFDFSAHRYNMENIDQARHTHELNKMDEIEWNLDYKHHGLGSASCGPDVLEKYKLKADDFSFSVRFVPYSSNQDPTHIAKTIL</sequence>
<dbReference type="STRING" id="1298598.JCM21714_1229"/>
<evidence type="ECO:0000313" key="7">
    <source>
        <dbReference type="Proteomes" id="UP000019102"/>
    </source>
</evidence>
<dbReference type="Pfam" id="PF02929">
    <property type="entry name" value="Bgal_small_N"/>
    <property type="match status" value="1"/>
</dbReference>
<dbReference type="InterPro" id="IPR014718">
    <property type="entry name" value="GH-type_carb-bd"/>
</dbReference>
<evidence type="ECO:0000256" key="4">
    <source>
        <dbReference type="ARBA" id="ARBA00023295"/>
    </source>
</evidence>
<keyword evidence="7" id="KW-1185">Reference proteome</keyword>
<dbReference type="InterPro" id="IPR013783">
    <property type="entry name" value="Ig-like_fold"/>
</dbReference>
<dbReference type="PANTHER" id="PTHR46323:SF2">
    <property type="entry name" value="BETA-GALACTOSIDASE"/>
    <property type="match status" value="1"/>
</dbReference>
<dbReference type="GO" id="GO:0005990">
    <property type="term" value="P:lactose catabolic process"/>
    <property type="evidence" value="ECO:0007669"/>
    <property type="project" value="TreeGrafter"/>
</dbReference>
<evidence type="ECO:0000259" key="5">
    <source>
        <dbReference type="SMART" id="SM01038"/>
    </source>
</evidence>
<evidence type="ECO:0000256" key="2">
    <source>
        <dbReference type="ARBA" id="ARBA00012756"/>
    </source>
</evidence>
<dbReference type="GO" id="GO:0030246">
    <property type="term" value="F:carbohydrate binding"/>
    <property type="evidence" value="ECO:0007669"/>
    <property type="project" value="InterPro"/>
</dbReference>
<dbReference type="SMART" id="SM01038">
    <property type="entry name" value="Bgal_small_N"/>
    <property type="match status" value="1"/>
</dbReference>
<keyword evidence="4" id="KW-0326">Glycosidase</keyword>
<dbReference type="EC" id="3.2.1.23" evidence="2"/>